<evidence type="ECO:0000259" key="8">
    <source>
        <dbReference type="Pfam" id="PF13462"/>
    </source>
</evidence>
<keyword evidence="10" id="KW-1185">Reference proteome</keyword>
<dbReference type="InterPro" id="IPR036249">
    <property type="entry name" value="Thioredoxin-like_sf"/>
</dbReference>
<feature type="domain" description="Thioredoxin-like fold" evidence="8">
    <location>
        <begin position="77"/>
        <end position="244"/>
    </location>
</feature>
<evidence type="ECO:0000256" key="1">
    <source>
        <dbReference type="ARBA" id="ARBA00005791"/>
    </source>
</evidence>
<dbReference type="SUPFAM" id="SSF52833">
    <property type="entry name" value="Thioredoxin-like"/>
    <property type="match status" value="1"/>
</dbReference>
<gene>
    <name evidence="9" type="ORF">AABD04_05765</name>
</gene>
<keyword evidence="2" id="KW-0732">Signal</keyword>
<dbReference type="InterPro" id="IPR012336">
    <property type="entry name" value="Thioredoxin-like_fold"/>
</dbReference>
<comment type="caution">
    <text evidence="9">The sequence shown here is derived from an EMBL/GenBank/DDBJ whole genome shotgun (WGS) entry which is preliminary data.</text>
</comment>
<evidence type="ECO:0000256" key="4">
    <source>
        <dbReference type="ARBA" id="ARBA00023157"/>
    </source>
</evidence>
<keyword evidence="7" id="KW-1133">Transmembrane helix</keyword>
<evidence type="ECO:0000313" key="9">
    <source>
        <dbReference type="EMBL" id="MEK8070349.1"/>
    </source>
</evidence>
<evidence type="ECO:0000256" key="3">
    <source>
        <dbReference type="ARBA" id="ARBA00023002"/>
    </source>
</evidence>
<keyword evidence="4" id="KW-1015">Disulfide bond</keyword>
<protein>
    <submittedName>
        <fullName evidence="9">Thioredoxin domain-containing protein</fullName>
    </submittedName>
</protein>
<feature type="compositionally biased region" description="Low complexity" evidence="6">
    <location>
        <begin position="54"/>
        <end position="65"/>
    </location>
</feature>
<dbReference type="Proteomes" id="UP001456513">
    <property type="component" value="Unassembled WGS sequence"/>
</dbReference>
<comment type="similarity">
    <text evidence="1">Belongs to the thioredoxin family. DsbA subfamily.</text>
</comment>
<evidence type="ECO:0000256" key="2">
    <source>
        <dbReference type="ARBA" id="ARBA00022729"/>
    </source>
</evidence>
<evidence type="ECO:0000256" key="6">
    <source>
        <dbReference type="SAM" id="MobiDB-lite"/>
    </source>
</evidence>
<keyword evidence="5" id="KW-0676">Redox-active center</keyword>
<dbReference type="Pfam" id="PF13462">
    <property type="entry name" value="Thioredoxin_4"/>
    <property type="match status" value="1"/>
</dbReference>
<reference evidence="9 10" key="1">
    <citation type="submission" date="2024-03" db="EMBL/GenBank/DDBJ databases">
        <title>Rhodococcus navarretei sp. nov. and Pseudarthrobacter quantumdoti sp. nov., two new species with the ability to biosynthesize Quantum Dots isolated from soil samples at Union Glacier, Antarctica.</title>
        <authorList>
            <person name="Vargas M."/>
        </authorList>
    </citation>
    <scope>NUCLEOTIDE SEQUENCE [LARGE SCALE GENOMIC DNA]</scope>
    <source>
        <strain evidence="9 10">EXRC-4A-4</strain>
    </source>
</reference>
<evidence type="ECO:0000256" key="5">
    <source>
        <dbReference type="ARBA" id="ARBA00023284"/>
    </source>
</evidence>
<dbReference type="PANTHER" id="PTHR13887">
    <property type="entry name" value="GLUTATHIONE S-TRANSFERASE KAPPA"/>
    <property type="match status" value="1"/>
</dbReference>
<feature type="region of interest" description="Disordered" evidence="6">
    <location>
        <begin position="54"/>
        <end position="77"/>
    </location>
</feature>
<proteinExistence type="inferred from homology"/>
<dbReference type="PANTHER" id="PTHR13887:SF14">
    <property type="entry name" value="DISULFIDE BOND FORMATION PROTEIN D"/>
    <property type="match status" value="1"/>
</dbReference>
<evidence type="ECO:0000256" key="7">
    <source>
        <dbReference type="SAM" id="Phobius"/>
    </source>
</evidence>
<sequence length="252" mass="26153">MNTSKNVSKDIKAMQNGDKNRRTLVQIVVAVVLIALVAAIALFIVNRDSSSDDAASAADSGASSGPQLTPTSLTENGAIRFGNPDASTVISVVEDFQCPACKNFEALSGSTLQQLADAGNVAVDYRPISILDRFSNGTMYSTRSASAAICVAENDRDSWMNWHTAMFAQQPAENGTGLTDDELVEIATSAGADSPATASCITDGSYTDWVTTQTQSVIGEGINGTPNVRVNGTDISNPTPENILAAAAAAGN</sequence>
<keyword evidence="3" id="KW-0560">Oxidoreductase</keyword>
<keyword evidence="7" id="KW-0812">Transmembrane</keyword>
<organism evidence="9 10">
    <name type="scientific">Rhodococcus navarretei</name>
    <dbReference type="NCBI Taxonomy" id="3128981"/>
    <lineage>
        <taxon>Bacteria</taxon>
        <taxon>Bacillati</taxon>
        <taxon>Actinomycetota</taxon>
        <taxon>Actinomycetes</taxon>
        <taxon>Mycobacteriales</taxon>
        <taxon>Nocardiaceae</taxon>
        <taxon>Rhodococcus</taxon>
    </lineage>
</organism>
<dbReference type="EMBL" id="JBBPCN010000001">
    <property type="protein sequence ID" value="MEK8070349.1"/>
    <property type="molecule type" value="Genomic_DNA"/>
</dbReference>
<feature type="compositionally biased region" description="Polar residues" evidence="6">
    <location>
        <begin position="66"/>
        <end position="75"/>
    </location>
</feature>
<feature type="transmembrane region" description="Helical" evidence="7">
    <location>
        <begin position="24"/>
        <end position="45"/>
    </location>
</feature>
<name>A0ABU9CSW5_9NOCA</name>
<dbReference type="Gene3D" id="3.40.30.10">
    <property type="entry name" value="Glutaredoxin"/>
    <property type="match status" value="1"/>
</dbReference>
<accession>A0ABU9CSW5</accession>
<keyword evidence="7" id="KW-0472">Membrane</keyword>
<dbReference type="RefSeq" id="WP_243610684.1">
    <property type="nucleotide sequence ID" value="NZ_JBBPCN010000001.1"/>
</dbReference>
<evidence type="ECO:0000313" key="10">
    <source>
        <dbReference type="Proteomes" id="UP001456513"/>
    </source>
</evidence>